<comment type="similarity">
    <text evidence="2 8">Belongs to the EMP24/GP25L family.</text>
</comment>
<evidence type="ECO:0000256" key="8">
    <source>
        <dbReference type="RuleBase" id="RU003827"/>
    </source>
</evidence>
<evidence type="ECO:0000256" key="5">
    <source>
        <dbReference type="ARBA" id="ARBA00022989"/>
    </source>
</evidence>
<comment type="subcellular location">
    <subcellularLocation>
        <location evidence="7">Endomembrane system</location>
        <topology evidence="7">Single-pass membrane protein</topology>
    </subcellularLocation>
    <subcellularLocation>
        <location evidence="1 8">Membrane</location>
        <topology evidence="1 8">Single-pass type I membrane protein</topology>
    </subcellularLocation>
</comment>
<dbReference type="SUPFAM" id="SSF101576">
    <property type="entry name" value="Supernatant protein factor (SPF), C-terminal domain"/>
    <property type="match status" value="1"/>
</dbReference>
<dbReference type="PANTHER" id="PTHR22811">
    <property type="entry name" value="TRANSMEMBRANE EMP24 DOMAIN-CONTAINING PROTEIN"/>
    <property type="match status" value="1"/>
</dbReference>
<dbReference type="GO" id="GO:0016020">
    <property type="term" value="C:membrane"/>
    <property type="evidence" value="ECO:0007669"/>
    <property type="project" value="UniProtKB-SubCell"/>
</dbReference>
<evidence type="ECO:0000313" key="12">
    <source>
        <dbReference type="Proteomes" id="UP000507470"/>
    </source>
</evidence>
<dbReference type="Pfam" id="PF01105">
    <property type="entry name" value="EMP24_GP25L"/>
    <property type="match status" value="1"/>
</dbReference>
<keyword evidence="12" id="KW-1185">Reference proteome</keyword>
<protein>
    <submittedName>
        <fullName evidence="11">TMED6</fullName>
    </submittedName>
</protein>
<feature type="chain" id="PRO_5026712080" evidence="9">
    <location>
        <begin position="23"/>
        <end position="197"/>
    </location>
</feature>
<evidence type="ECO:0000256" key="4">
    <source>
        <dbReference type="ARBA" id="ARBA00022729"/>
    </source>
</evidence>
<evidence type="ECO:0000256" key="9">
    <source>
        <dbReference type="SAM" id="SignalP"/>
    </source>
</evidence>
<evidence type="ECO:0000259" key="10">
    <source>
        <dbReference type="PROSITE" id="PS50866"/>
    </source>
</evidence>
<evidence type="ECO:0000256" key="7">
    <source>
        <dbReference type="ARBA" id="ARBA00037847"/>
    </source>
</evidence>
<dbReference type="InterPro" id="IPR009038">
    <property type="entry name" value="GOLD_dom"/>
</dbReference>
<keyword evidence="4 9" id="KW-0732">Signal</keyword>
<proteinExistence type="inferred from homology"/>
<evidence type="ECO:0000256" key="2">
    <source>
        <dbReference type="ARBA" id="ARBA00007104"/>
    </source>
</evidence>
<keyword evidence="3 8" id="KW-0812">Transmembrane</keyword>
<evidence type="ECO:0000256" key="6">
    <source>
        <dbReference type="ARBA" id="ARBA00023136"/>
    </source>
</evidence>
<reference evidence="11 12" key="1">
    <citation type="submission" date="2020-06" db="EMBL/GenBank/DDBJ databases">
        <authorList>
            <person name="Li R."/>
            <person name="Bekaert M."/>
        </authorList>
    </citation>
    <scope>NUCLEOTIDE SEQUENCE [LARGE SCALE GENOMIC DNA]</scope>
    <source>
        <strain evidence="12">wild</strain>
    </source>
</reference>
<dbReference type="EMBL" id="CACVKT020000301">
    <property type="protein sequence ID" value="CAC5358073.1"/>
    <property type="molecule type" value="Genomic_DNA"/>
</dbReference>
<evidence type="ECO:0000256" key="1">
    <source>
        <dbReference type="ARBA" id="ARBA00004479"/>
    </source>
</evidence>
<dbReference type="PROSITE" id="PS50866">
    <property type="entry name" value="GOLD"/>
    <property type="match status" value="1"/>
</dbReference>
<sequence length="197" mass="22556">MDPIYCVLFIYLIFLLLLCLNAEQILDKQNDDFDFDGLPGATYEFKIEVYSGREQCFYQKIASGATLHLSFEVLRGSDRLVDVLIWDPTRNILDSTYSVSQGLFEKVLTVEGIYTICIDNVASKSMYGSKLVYFYMGTYLMADWDKYLQEIEGVTSTVSNFTTKDSVFGPELNRGSQTTPNIFQNECYKRLLSHHGE</sequence>
<feature type="domain" description="GOLD" evidence="10">
    <location>
        <begin position="54"/>
        <end position="138"/>
    </location>
</feature>
<dbReference type="AlphaFoldDB" id="A0A6J7ZX24"/>
<dbReference type="OrthoDB" id="10037706at2759"/>
<keyword evidence="5" id="KW-1133">Transmembrane helix</keyword>
<organism evidence="11 12">
    <name type="scientific">Mytilus coruscus</name>
    <name type="common">Sea mussel</name>
    <dbReference type="NCBI Taxonomy" id="42192"/>
    <lineage>
        <taxon>Eukaryota</taxon>
        <taxon>Metazoa</taxon>
        <taxon>Spiralia</taxon>
        <taxon>Lophotrochozoa</taxon>
        <taxon>Mollusca</taxon>
        <taxon>Bivalvia</taxon>
        <taxon>Autobranchia</taxon>
        <taxon>Pteriomorphia</taxon>
        <taxon>Mytilida</taxon>
        <taxon>Mytiloidea</taxon>
        <taxon>Mytilidae</taxon>
        <taxon>Mytilinae</taxon>
        <taxon>Mytilus</taxon>
    </lineage>
</organism>
<evidence type="ECO:0000256" key="3">
    <source>
        <dbReference type="ARBA" id="ARBA00022692"/>
    </source>
</evidence>
<accession>A0A6J7ZX24</accession>
<evidence type="ECO:0000313" key="11">
    <source>
        <dbReference type="EMBL" id="CAC5358073.1"/>
    </source>
</evidence>
<dbReference type="Proteomes" id="UP000507470">
    <property type="component" value="Unassembled WGS sequence"/>
</dbReference>
<feature type="signal peptide" evidence="9">
    <location>
        <begin position="1"/>
        <end position="22"/>
    </location>
</feature>
<dbReference type="InterPro" id="IPR015720">
    <property type="entry name" value="Emp24-like"/>
</dbReference>
<dbReference type="InterPro" id="IPR036598">
    <property type="entry name" value="GOLD_dom_sf"/>
</dbReference>
<keyword evidence="6" id="KW-0472">Membrane</keyword>
<dbReference type="GO" id="GO:0012505">
    <property type="term" value="C:endomembrane system"/>
    <property type="evidence" value="ECO:0007669"/>
    <property type="project" value="UniProtKB-SubCell"/>
</dbReference>
<name>A0A6J7ZX24_MYTCO</name>
<gene>
    <name evidence="11" type="ORF">MCOR_1481</name>
</gene>